<name>A0A0C2SV69_AMAMK</name>
<gene>
    <name evidence="1" type="ORF">M378DRAFT_159748</name>
</gene>
<protein>
    <recommendedName>
        <fullName evidence="3">F-box domain-containing protein</fullName>
    </recommendedName>
</protein>
<dbReference type="OrthoDB" id="3139399at2759"/>
<dbReference type="InParanoid" id="A0A0C2SV69"/>
<proteinExistence type="predicted"/>
<dbReference type="InterPro" id="IPR032675">
    <property type="entry name" value="LRR_dom_sf"/>
</dbReference>
<reference evidence="1 2" key="1">
    <citation type="submission" date="2014-04" db="EMBL/GenBank/DDBJ databases">
        <title>Evolutionary Origins and Diversification of the Mycorrhizal Mutualists.</title>
        <authorList>
            <consortium name="DOE Joint Genome Institute"/>
            <consortium name="Mycorrhizal Genomics Consortium"/>
            <person name="Kohler A."/>
            <person name="Kuo A."/>
            <person name="Nagy L.G."/>
            <person name="Floudas D."/>
            <person name="Copeland A."/>
            <person name="Barry K.W."/>
            <person name="Cichocki N."/>
            <person name="Veneault-Fourrey C."/>
            <person name="LaButti K."/>
            <person name="Lindquist E.A."/>
            <person name="Lipzen A."/>
            <person name="Lundell T."/>
            <person name="Morin E."/>
            <person name="Murat C."/>
            <person name="Riley R."/>
            <person name="Ohm R."/>
            <person name="Sun H."/>
            <person name="Tunlid A."/>
            <person name="Henrissat B."/>
            <person name="Grigoriev I.V."/>
            <person name="Hibbett D.S."/>
            <person name="Martin F."/>
        </authorList>
    </citation>
    <scope>NUCLEOTIDE SEQUENCE [LARGE SCALE GENOMIC DNA]</scope>
    <source>
        <strain evidence="1 2">Koide BX008</strain>
    </source>
</reference>
<dbReference type="STRING" id="946122.A0A0C2SV69"/>
<dbReference type="Proteomes" id="UP000054549">
    <property type="component" value="Unassembled WGS sequence"/>
</dbReference>
<organism evidence="1 2">
    <name type="scientific">Amanita muscaria (strain Koide BX008)</name>
    <dbReference type="NCBI Taxonomy" id="946122"/>
    <lineage>
        <taxon>Eukaryota</taxon>
        <taxon>Fungi</taxon>
        <taxon>Dikarya</taxon>
        <taxon>Basidiomycota</taxon>
        <taxon>Agaricomycotina</taxon>
        <taxon>Agaricomycetes</taxon>
        <taxon>Agaricomycetidae</taxon>
        <taxon>Agaricales</taxon>
        <taxon>Pluteineae</taxon>
        <taxon>Amanitaceae</taxon>
        <taxon>Amanita</taxon>
    </lineage>
</organism>
<dbReference type="HOGENOM" id="CLU_018544_12_4_1"/>
<dbReference type="Gene3D" id="3.80.10.10">
    <property type="entry name" value="Ribonuclease Inhibitor"/>
    <property type="match status" value="1"/>
</dbReference>
<sequence length="493" mass="55839">MLNNAPSSSLSSGYDDARLVDRAAKRGSRKRAKQSFKKRYFPFQRLPCEVIAEIFVLCLPDIEDIFKSKDAAPLLLCNVSSSWRSLALSIPRLWNELSILILDPKVDIDLAIAMAESWIARSGELPLSLRLHASPRAWNEKDQVTAMVQTHLNTFFCYASRWEYIDISLFECSAVSFPKFGPTPLLRKFSYSTVWGDYGDPCPFTSCPLLSTITWPFSCSIASYPGIPWHQLTHITMEIYMSTHQTLDILRACKMLVEFNVKIDNDTLDQVQPLQRPVENRSLRSFHICVYITCSGLLQRLTLPALTDFSLDTDFESLSSISTCSVHTQLLRLFTRSKCKLDKLIFENCGFNDAGILKCLQHDSCSSLTELEISNAFNRPMFTDRVILALTNMNDLLEVNHVLLPNLSRLSLRMCVSASPGILGCMVLNRCLWSDEDDPFMWLTLVVRDLDETDAAFLEMAKKMGLDVDFCIDTIFPEGDLEFTEDLSDTDDG</sequence>
<dbReference type="EMBL" id="KN818232">
    <property type="protein sequence ID" value="KIL67335.1"/>
    <property type="molecule type" value="Genomic_DNA"/>
</dbReference>
<accession>A0A0C2SV69</accession>
<evidence type="ECO:0008006" key="3">
    <source>
        <dbReference type="Google" id="ProtNLM"/>
    </source>
</evidence>
<evidence type="ECO:0000313" key="1">
    <source>
        <dbReference type="EMBL" id="KIL67335.1"/>
    </source>
</evidence>
<evidence type="ECO:0000313" key="2">
    <source>
        <dbReference type="Proteomes" id="UP000054549"/>
    </source>
</evidence>
<keyword evidence="2" id="KW-1185">Reference proteome</keyword>
<dbReference type="AlphaFoldDB" id="A0A0C2SV69"/>